<dbReference type="PANTHER" id="PTHR36792:SF5">
    <property type="entry name" value="SEL1 REPEAT PROTEIN"/>
    <property type="match status" value="1"/>
</dbReference>
<dbReference type="EMBL" id="CAXHTA020000002">
    <property type="protein sequence ID" value="CAL5219005.1"/>
    <property type="molecule type" value="Genomic_DNA"/>
</dbReference>
<dbReference type="PANTHER" id="PTHR36792">
    <property type="entry name" value="EXPRESSED PROTEIN"/>
    <property type="match status" value="1"/>
</dbReference>
<dbReference type="SUPFAM" id="SSF81901">
    <property type="entry name" value="HCP-like"/>
    <property type="match status" value="1"/>
</dbReference>
<gene>
    <name evidence="2" type="primary">g760</name>
    <name evidence="2" type="ORF">VP750_LOCUS664</name>
</gene>
<dbReference type="Gene3D" id="1.25.40.10">
    <property type="entry name" value="Tetratricopeptide repeat domain"/>
    <property type="match status" value="1"/>
</dbReference>
<evidence type="ECO:0000256" key="1">
    <source>
        <dbReference type="SAM" id="MobiDB-lite"/>
    </source>
</evidence>
<evidence type="ECO:0000313" key="3">
    <source>
        <dbReference type="Proteomes" id="UP001497392"/>
    </source>
</evidence>
<name>A0ABP1FGH6_9CHLO</name>
<keyword evidence="3" id="KW-1185">Reference proteome</keyword>
<dbReference type="InterPro" id="IPR011990">
    <property type="entry name" value="TPR-like_helical_dom_sf"/>
</dbReference>
<dbReference type="Proteomes" id="UP001497392">
    <property type="component" value="Unassembled WGS sequence"/>
</dbReference>
<feature type="compositionally biased region" description="Polar residues" evidence="1">
    <location>
        <begin position="1"/>
        <end position="22"/>
    </location>
</feature>
<protein>
    <submittedName>
        <fullName evidence="2">G760 protein</fullName>
    </submittedName>
</protein>
<proteinExistence type="predicted"/>
<sequence>MSSANGTSVQHTAQVSAVNGTARSAARVATPRVKTQPEAARPVPTAPLTAVVHDAVRRWFQEAHKEAQRGDVKQQALLGQMLMEGYGCERDAAAGKEWSDKARRRGYRMAGVYCEL</sequence>
<comment type="caution">
    <text evidence="2">The sequence shown here is derived from an EMBL/GenBank/DDBJ whole genome shotgun (WGS) entry which is preliminary data.</text>
</comment>
<reference evidence="2 3" key="1">
    <citation type="submission" date="2024-06" db="EMBL/GenBank/DDBJ databases">
        <authorList>
            <person name="Kraege A."/>
            <person name="Thomma B."/>
        </authorList>
    </citation>
    <scope>NUCLEOTIDE SEQUENCE [LARGE SCALE GENOMIC DNA]</scope>
</reference>
<feature type="region of interest" description="Disordered" evidence="1">
    <location>
        <begin position="1"/>
        <end position="46"/>
    </location>
</feature>
<evidence type="ECO:0000313" key="2">
    <source>
        <dbReference type="EMBL" id="CAL5219005.1"/>
    </source>
</evidence>
<organism evidence="2 3">
    <name type="scientific">Coccomyxa viridis</name>
    <dbReference type="NCBI Taxonomy" id="1274662"/>
    <lineage>
        <taxon>Eukaryota</taxon>
        <taxon>Viridiplantae</taxon>
        <taxon>Chlorophyta</taxon>
        <taxon>core chlorophytes</taxon>
        <taxon>Trebouxiophyceae</taxon>
        <taxon>Trebouxiophyceae incertae sedis</taxon>
        <taxon>Coccomyxaceae</taxon>
        <taxon>Coccomyxa</taxon>
    </lineage>
</organism>
<accession>A0ABP1FGH6</accession>